<evidence type="ECO:0000256" key="1">
    <source>
        <dbReference type="ARBA" id="ARBA00004196"/>
    </source>
</evidence>
<feature type="signal peptide" evidence="3">
    <location>
        <begin position="1"/>
        <end position="18"/>
    </location>
</feature>
<evidence type="ECO:0000256" key="2">
    <source>
        <dbReference type="ARBA" id="ARBA00009477"/>
    </source>
</evidence>
<dbReference type="InterPro" id="IPR058627">
    <property type="entry name" value="MdtA-like_C"/>
</dbReference>
<dbReference type="InterPro" id="IPR006143">
    <property type="entry name" value="RND_pump_MFP"/>
</dbReference>
<evidence type="ECO:0000259" key="4">
    <source>
        <dbReference type="Pfam" id="PF25876"/>
    </source>
</evidence>
<evidence type="ECO:0000313" key="8">
    <source>
        <dbReference type="EMBL" id="MDR6292510.1"/>
    </source>
</evidence>
<dbReference type="Pfam" id="PF25967">
    <property type="entry name" value="RND-MFP_C"/>
    <property type="match status" value="1"/>
</dbReference>
<feature type="domain" description="Multidrug resistance protein MdtA-like alpha-helical hairpin" evidence="4">
    <location>
        <begin position="106"/>
        <end position="174"/>
    </location>
</feature>
<dbReference type="InterPro" id="IPR058626">
    <property type="entry name" value="MdtA-like_b-barrel"/>
</dbReference>
<dbReference type="InterPro" id="IPR058624">
    <property type="entry name" value="MdtA-like_HH"/>
</dbReference>
<dbReference type="Gene3D" id="1.10.287.470">
    <property type="entry name" value="Helix hairpin bin"/>
    <property type="match status" value="1"/>
</dbReference>
<organism evidence="8 9">
    <name type="scientific">Inquilinus ginsengisoli</name>
    <dbReference type="NCBI Taxonomy" id="363840"/>
    <lineage>
        <taxon>Bacteria</taxon>
        <taxon>Pseudomonadati</taxon>
        <taxon>Pseudomonadota</taxon>
        <taxon>Alphaproteobacteria</taxon>
        <taxon>Rhodospirillales</taxon>
        <taxon>Rhodospirillaceae</taxon>
        <taxon>Inquilinus</taxon>
    </lineage>
</organism>
<evidence type="ECO:0000259" key="6">
    <source>
        <dbReference type="Pfam" id="PF25944"/>
    </source>
</evidence>
<dbReference type="Pfam" id="PF25917">
    <property type="entry name" value="BSH_RND"/>
    <property type="match status" value="1"/>
</dbReference>
<comment type="subcellular location">
    <subcellularLocation>
        <location evidence="1">Cell envelope</location>
    </subcellularLocation>
</comment>
<feature type="domain" description="Multidrug resistance protein MdtA-like barrel-sandwich hybrid" evidence="5">
    <location>
        <begin position="64"/>
        <end position="199"/>
    </location>
</feature>
<dbReference type="SUPFAM" id="SSF111369">
    <property type="entry name" value="HlyD-like secretion proteins"/>
    <property type="match status" value="1"/>
</dbReference>
<comment type="caution">
    <text evidence="8">The sequence shown here is derived from an EMBL/GenBank/DDBJ whole genome shotgun (WGS) entry which is preliminary data.</text>
</comment>
<dbReference type="PROSITE" id="PS51257">
    <property type="entry name" value="PROKAR_LIPOPROTEIN"/>
    <property type="match status" value="1"/>
</dbReference>
<feature type="chain" id="PRO_5046943279" evidence="3">
    <location>
        <begin position="19"/>
        <end position="383"/>
    </location>
</feature>
<evidence type="ECO:0000256" key="3">
    <source>
        <dbReference type="SAM" id="SignalP"/>
    </source>
</evidence>
<comment type="similarity">
    <text evidence="2">Belongs to the membrane fusion protein (MFP) (TC 8.A.1) family.</text>
</comment>
<protein>
    <submittedName>
        <fullName evidence="8">Membrane fusion protein (Multidrug efflux system)</fullName>
    </submittedName>
</protein>
<dbReference type="NCBIfam" id="TIGR01730">
    <property type="entry name" value="RND_mfp"/>
    <property type="match status" value="1"/>
</dbReference>
<evidence type="ECO:0000313" key="9">
    <source>
        <dbReference type="Proteomes" id="UP001262410"/>
    </source>
</evidence>
<dbReference type="RefSeq" id="WP_309798674.1">
    <property type="nucleotide sequence ID" value="NZ_JAVDPW010000009.1"/>
</dbReference>
<dbReference type="Gene3D" id="2.40.420.20">
    <property type="match status" value="1"/>
</dbReference>
<evidence type="ECO:0000259" key="7">
    <source>
        <dbReference type="Pfam" id="PF25967"/>
    </source>
</evidence>
<feature type="domain" description="Multidrug resistance protein MdtA-like beta-barrel" evidence="6">
    <location>
        <begin position="209"/>
        <end position="296"/>
    </location>
</feature>
<accession>A0ABU1JV57</accession>
<dbReference type="InterPro" id="IPR058625">
    <property type="entry name" value="MdtA-like_BSH"/>
</dbReference>
<name>A0ABU1JV57_9PROT</name>
<dbReference type="Pfam" id="PF25944">
    <property type="entry name" value="Beta-barrel_RND"/>
    <property type="match status" value="1"/>
</dbReference>
<keyword evidence="3" id="KW-0732">Signal</keyword>
<keyword evidence="9" id="KW-1185">Reference proteome</keyword>
<evidence type="ECO:0000259" key="5">
    <source>
        <dbReference type="Pfam" id="PF25917"/>
    </source>
</evidence>
<dbReference type="EMBL" id="JAVDPW010000009">
    <property type="protein sequence ID" value="MDR6292510.1"/>
    <property type="molecule type" value="Genomic_DNA"/>
</dbReference>
<proteinExistence type="inferred from homology"/>
<feature type="domain" description="Multidrug resistance protein MdtA-like C-terminal permuted SH3" evidence="7">
    <location>
        <begin position="305"/>
        <end position="362"/>
    </location>
</feature>
<sequence>MLRVALLLASVAAAPLLASCNENTGEAQAQTQPAPPPPEVTVQELAARPVPITYTYAGRVSAFREIEVRARVGGILLKRDYTEGERVAEGQRLARIDPATYQAEVARSQAQLQQAQAQLANNRVNADRSAKLFASRAGSAKDRDDTMAQVRTDEAAVAAAVAQLQTAQLNLDYTSVTAPLGGMTSIEEVPEGSLISANGLLTRITQLDPAYVSFSFGDADYAEIRRLLDEGKADGPKDRRFPVTVKLGDGRIYAQGGTINFTDSIVDTQTGTIRARAILPNADSLLVPNQFVRVTVGGLTLKQGIVVPPMAVMQGPQGPFVYALAEGDKAEIRPIALGREVEGGWLVDSGVTPGDRIITEGVIKVRPGSPVRPSLAKVAQVDP</sequence>
<dbReference type="Proteomes" id="UP001262410">
    <property type="component" value="Unassembled WGS sequence"/>
</dbReference>
<gene>
    <name evidence="8" type="ORF">E9232_005050</name>
</gene>
<dbReference type="Gene3D" id="2.40.50.100">
    <property type="match status" value="1"/>
</dbReference>
<reference evidence="8 9" key="1">
    <citation type="submission" date="2023-07" db="EMBL/GenBank/DDBJ databases">
        <title>Sorghum-associated microbial communities from plants grown in Nebraska, USA.</title>
        <authorList>
            <person name="Schachtman D."/>
        </authorList>
    </citation>
    <scope>NUCLEOTIDE SEQUENCE [LARGE SCALE GENOMIC DNA]</scope>
    <source>
        <strain evidence="8 9">584</strain>
    </source>
</reference>
<dbReference type="Gene3D" id="2.40.30.170">
    <property type="match status" value="1"/>
</dbReference>
<dbReference type="PANTHER" id="PTHR30158">
    <property type="entry name" value="ACRA/E-RELATED COMPONENT OF DRUG EFFLUX TRANSPORTER"/>
    <property type="match status" value="1"/>
</dbReference>
<dbReference type="Pfam" id="PF25876">
    <property type="entry name" value="HH_MFP_RND"/>
    <property type="match status" value="1"/>
</dbReference>